<evidence type="ECO:0000313" key="3">
    <source>
        <dbReference type="Proteomes" id="UP000288805"/>
    </source>
</evidence>
<dbReference type="AlphaFoldDB" id="A0A438FEH0"/>
<dbReference type="PANTHER" id="PTHR31133:SF9">
    <property type="entry name" value="TRANSMEMBRANE PROTEIN"/>
    <property type="match status" value="1"/>
</dbReference>
<accession>A0A438FEH0</accession>
<feature type="transmembrane region" description="Helical" evidence="1">
    <location>
        <begin position="7"/>
        <end position="30"/>
    </location>
</feature>
<keyword evidence="1" id="KW-0472">Membrane</keyword>
<evidence type="ECO:0000313" key="2">
    <source>
        <dbReference type="EMBL" id="RVW58372.1"/>
    </source>
</evidence>
<gene>
    <name evidence="2" type="primary">VvCHDh000058_5</name>
    <name evidence="2" type="ORF">CK203_107603</name>
</gene>
<feature type="transmembrane region" description="Helical" evidence="1">
    <location>
        <begin position="36"/>
        <end position="67"/>
    </location>
</feature>
<organism evidence="2 3">
    <name type="scientific">Vitis vinifera</name>
    <name type="common">Grape</name>
    <dbReference type="NCBI Taxonomy" id="29760"/>
    <lineage>
        <taxon>Eukaryota</taxon>
        <taxon>Viridiplantae</taxon>
        <taxon>Streptophyta</taxon>
        <taxon>Embryophyta</taxon>
        <taxon>Tracheophyta</taxon>
        <taxon>Spermatophyta</taxon>
        <taxon>Magnoliopsida</taxon>
        <taxon>eudicotyledons</taxon>
        <taxon>Gunneridae</taxon>
        <taxon>Pentapetalae</taxon>
        <taxon>rosids</taxon>
        <taxon>Vitales</taxon>
        <taxon>Vitaceae</taxon>
        <taxon>Viteae</taxon>
        <taxon>Vitis</taxon>
    </lineage>
</organism>
<feature type="transmembrane region" description="Helical" evidence="1">
    <location>
        <begin position="209"/>
        <end position="241"/>
    </location>
</feature>
<name>A0A438FEH0_VITVI</name>
<dbReference type="Proteomes" id="UP000288805">
    <property type="component" value="Unassembled WGS sequence"/>
</dbReference>
<keyword evidence="1" id="KW-1133">Transmembrane helix</keyword>
<feature type="transmembrane region" description="Helical" evidence="1">
    <location>
        <begin position="79"/>
        <end position="109"/>
    </location>
</feature>
<dbReference type="PANTHER" id="PTHR31133">
    <property type="entry name" value="MEMBRANE PROTEIN"/>
    <property type="match status" value="1"/>
</dbReference>
<dbReference type="EMBL" id="QGNW01000956">
    <property type="protein sequence ID" value="RVW58372.1"/>
    <property type="molecule type" value="Genomic_DNA"/>
</dbReference>
<proteinExistence type="predicted"/>
<reference evidence="2 3" key="1">
    <citation type="journal article" date="2018" name="PLoS Genet.">
        <title>Population sequencing reveals clonal diversity and ancestral inbreeding in the grapevine cultivar Chardonnay.</title>
        <authorList>
            <person name="Roach M.J."/>
            <person name="Johnson D.L."/>
            <person name="Bohlmann J."/>
            <person name="van Vuuren H.J."/>
            <person name="Jones S.J."/>
            <person name="Pretorius I.S."/>
            <person name="Schmidt S.A."/>
            <person name="Borneman A.R."/>
        </authorList>
    </citation>
    <scope>NUCLEOTIDE SEQUENCE [LARGE SCALE GENOMIC DNA]</scope>
    <source>
        <strain evidence="3">cv. Chardonnay</strain>
        <tissue evidence="2">Leaf</tissue>
    </source>
</reference>
<protein>
    <submittedName>
        <fullName evidence="2">Putative membrane protein</fullName>
    </submittedName>
</protein>
<evidence type="ECO:0000256" key="1">
    <source>
        <dbReference type="SAM" id="Phobius"/>
    </source>
</evidence>
<comment type="caution">
    <text evidence="2">The sequence shown here is derived from an EMBL/GenBank/DDBJ whole genome shotgun (WGS) entry which is preliminary data.</text>
</comment>
<keyword evidence="1" id="KW-0812">Transmembrane</keyword>
<dbReference type="InterPro" id="IPR040229">
    <property type="entry name" value="At3g27390-like"/>
</dbReference>
<sequence length="550" mass="62554">MVDSKGFLTYLCYFIFFLPVFVLLFALGIIKGGIFSPFVFLVIAFGDIGVVVGLWPCHLVWTVYCIVRTKKFDPYLKCLLILMVPIPVALWTVVGVVGSVIMGIGYGFICPVMDTFKAVSMEGVSLRTKLIRCFTDGTWSNVWGACTIVRDFADFSFHSYFSVMDGLLESKGEKPIELKVSRYQVAFYVQFSEFWLTEGPFFETICVPFAGLLILLWPIVVVLAALAGVISSFFFGCYAAVIAYQESSIKRGLLYIVASMSLFDESTNDFLYLREGSCFPRPRYRKQLTYSPTLVSVNGLNEQLHANEPLVRTASEKKRALSAVMIMVSEHQETTGTLAPYHMYVWIVANHLNQCIDQIWDNYFKACEHTGKELLRAGAVGMPDLETWRNSKNKIINIGIPAYSFLECFLHSIKSGSPGFLMRDNVELTSLNRPEGRVFDWMFEPMSIMKEQLKRLNLVETEELYLYKFSLYHGDRERMEAWQNGGFPPEDEIRRAQLEGISRRLQGFCLTLSRLPTSRRWFDGVVKEIEQEARQGLDGFDALDDLTAVV</sequence>